<reference evidence="1" key="2">
    <citation type="submission" date="2022-01" db="EMBL/GenBank/DDBJ databases">
        <authorList>
            <person name="Yamashiro T."/>
            <person name="Shiraishi A."/>
            <person name="Satake H."/>
            <person name="Nakayama K."/>
        </authorList>
    </citation>
    <scope>NUCLEOTIDE SEQUENCE</scope>
</reference>
<gene>
    <name evidence="1" type="ORF">Tco_0769773</name>
</gene>
<organism evidence="1 2">
    <name type="scientific">Tanacetum coccineum</name>
    <dbReference type="NCBI Taxonomy" id="301880"/>
    <lineage>
        <taxon>Eukaryota</taxon>
        <taxon>Viridiplantae</taxon>
        <taxon>Streptophyta</taxon>
        <taxon>Embryophyta</taxon>
        <taxon>Tracheophyta</taxon>
        <taxon>Spermatophyta</taxon>
        <taxon>Magnoliopsida</taxon>
        <taxon>eudicotyledons</taxon>
        <taxon>Gunneridae</taxon>
        <taxon>Pentapetalae</taxon>
        <taxon>asterids</taxon>
        <taxon>campanulids</taxon>
        <taxon>Asterales</taxon>
        <taxon>Asteraceae</taxon>
        <taxon>Asteroideae</taxon>
        <taxon>Anthemideae</taxon>
        <taxon>Anthemidinae</taxon>
        <taxon>Tanacetum</taxon>
    </lineage>
</organism>
<comment type="caution">
    <text evidence="1">The sequence shown here is derived from an EMBL/GenBank/DDBJ whole genome shotgun (WGS) entry which is preliminary data.</text>
</comment>
<dbReference type="EMBL" id="BQNB010011174">
    <property type="protein sequence ID" value="GJS87137.1"/>
    <property type="molecule type" value="Genomic_DNA"/>
</dbReference>
<keyword evidence="2" id="KW-1185">Reference proteome</keyword>
<accession>A0ABQ4ZB97</accession>
<name>A0ABQ4ZB97_9ASTR</name>
<dbReference type="Proteomes" id="UP001151760">
    <property type="component" value="Unassembled WGS sequence"/>
</dbReference>
<proteinExistence type="predicted"/>
<reference evidence="1" key="1">
    <citation type="journal article" date="2022" name="Int. J. Mol. Sci.">
        <title>Draft Genome of Tanacetum Coccineum: Genomic Comparison of Closely Related Tanacetum-Family Plants.</title>
        <authorList>
            <person name="Yamashiro T."/>
            <person name="Shiraishi A."/>
            <person name="Nakayama K."/>
            <person name="Satake H."/>
        </authorList>
    </citation>
    <scope>NUCLEOTIDE SEQUENCE</scope>
</reference>
<sequence length="132" mass="15250">MRLLDFMKEKKQKLFGFAQIDFIDEGFRQFSPHVTEQFHTQPVQQLPYEPTLTDQTSYVARIVPDTILSDRCEKFARQPRSVASTAFNKLKYARGGSKRRKVGVSDLNEPLPVENLEHLAVVALSVWFHAIR</sequence>
<protein>
    <submittedName>
        <fullName evidence="1">Uncharacterized protein</fullName>
    </submittedName>
</protein>
<evidence type="ECO:0000313" key="1">
    <source>
        <dbReference type="EMBL" id="GJS87137.1"/>
    </source>
</evidence>
<evidence type="ECO:0000313" key="2">
    <source>
        <dbReference type="Proteomes" id="UP001151760"/>
    </source>
</evidence>